<sequence>MTADSCGERADAAHERIVEETRYFNETLLDGKWDQMMSYHPRDLPVFDELRTATVEGGDVPGLGVIPEGHHEPVQEGAIHPPSLPTFDRRTDRDRFLGLFARGTEPVEWTVETSDDWIELSEEGGTLADETRLRVGVDWAAVPDGGATGTVTILRHKSPWGCGNEKKVRVVATPARQTGGDFAVVDGVAAMEAEHASRRREGEGTHWVDADVPGQVSGETVAVVPAVFESYDPDTGDAPRLEFDVDVPDSGTVTVDVYCIPTQSLTEERDLRYAVDIGDDRVVTSIDPAGGEHNHTWQQNVLRGAAVGTTRHEIPAAGVQTFALDALDPSLVVDRIVVLADSDEETYLGPRETSVDD</sequence>
<organism evidence="2 3">
    <name type="scientific">Halosimplex carlsbadense 2-9-1</name>
    <dbReference type="NCBI Taxonomy" id="797114"/>
    <lineage>
        <taxon>Archaea</taxon>
        <taxon>Methanobacteriati</taxon>
        <taxon>Methanobacteriota</taxon>
        <taxon>Stenosarchaea group</taxon>
        <taxon>Halobacteria</taxon>
        <taxon>Halobacteriales</taxon>
        <taxon>Haloarculaceae</taxon>
        <taxon>Halosimplex</taxon>
    </lineage>
</organism>
<dbReference type="PANTHER" id="PTHR37842:SF2">
    <property type="entry name" value="GYLCOSYL HYDROLASE 115 C-TERMINAL DOMAIN-CONTAINING PROTEIN"/>
    <property type="match status" value="1"/>
</dbReference>
<dbReference type="STRING" id="797114.C475_06450"/>
<dbReference type="Gene3D" id="1.20.58.2150">
    <property type="match status" value="1"/>
</dbReference>
<evidence type="ECO:0000313" key="3">
    <source>
        <dbReference type="Proteomes" id="UP000011626"/>
    </source>
</evidence>
<proteinExistence type="predicted"/>
<dbReference type="OrthoDB" id="350764at2157"/>
<dbReference type="Gene3D" id="2.60.120.1620">
    <property type="match status" value="1"/>
</dbReference>
<dbReference type="InterPro" id="IPR041437">
    <property type="entry name" value="GH115_C"/>
</dbReference>
<dbReference type="RefSeq" id="WP_006882962.1">
    <property type="nucleotide sequence ID" value="NZ_AOIU01000013.1"/>
</dbReference>
<dbReference type="Proteomes" id="UP000011626">
    <property type="component" value="Unassembled WGS sequence"/>
</dbReference>
<dbReference type="PANTHER" id="PTHR37842">
    <property type="match status" value="1"/>
</dbReference>
<name>M0CY58_9EURY</name>
<accession>M0CY58</accession>
<dbReference type="Pfam" id="PF17829">
    <property type="entry name" value="GH115_C"/>
    <property type="match status" value="1"/>
</dbReference>
<reference evidence="2 3" key="1">
    <citation type="journal article" date="2014" name="PLoS Genet.">
        <title>Phylogenetically driven sequencing of extremely halophilic archaea reveals strategies for static and dynamic osmo-response.</title>
        <authorList>
            <person name="Becker E.A."/>
            <person name="Seitzer P.M."/>
            <person name="Tritt A."/>
            <person name="Larsen D."/>
            <person name="Krusor M."/>
            <person name="Yao A.I."/>
            <person name="Wu D."/>
            <person name="Madern D."/>
            <person name="Eisen J.A."/>
            <person name="Darling A.E."/>
            <person name="Facciotti M.T."/>
        </authorList>
    </citation>
    <scope>NUCLEOTIDE SEQUENCE [LARGE SCALE GENOMIC DNA]</scope>
    <source>
        <strain evidence="2 3">2-9-1</strain>
    </source>
</reference>
<evidence type="ECO:0000259" key="1">
    <source>
        <dbReference type="Pfam" id="PF17829"/>
    </source>
</evidence>
<feature type="domain" description="Gylcosyl hydrolase 115 C-terminal" evidence="1">
    <location>
        <begin position="182"/>
        <end position="352"/>
    </location>
</feature>
<protein>
    <recommendedName>
        <fullName evidence="1">Gylcosyl hydrolase 115 C-terminal domain-containing protein</fullName>
    </recommendedName>
</protein>
<keyword evidence="3" id="KW-1185">Reference proteome</keyword>
<dbReference type="EMBL" id="AOIU01000013">
    <property type="protein sequence ID" value="ELZ27538.1"/>
    <property type="molecule type" value="Genomic_DNA"/>
</dbReference>
<gene>
    <name evidence="2" type="ORF">C475_06450</name>
</gene>
<dbReference type="eggNOG" id="ENOG502N5Q1">
    <property type="taxonomic scope" value="Archaea"/>
</dbReference>
<comment type="caution">
    <text evidence="2">The sequence shown here is derived from an EMBL/GenBank/DDBJ whole genome shotgun (WGS) entry which is preliminary data.</text>
</comment>
<dbReference type="AlphaFoldDB" id="M0CY58"/>
<evidence type="ECO:0000313" key="2">
    <source>
        <dbReference type="EMBL" id="ELZ27538.1"/>
    </source>
</evidence>